<organism evidence="8 9">
    <name type="scientific">Planoprotostelium fungivorum</name>
    <dbReference type="NCBI Taxonomy" id="1890364"/>
    <lineage>
        <taxon>Eukaryota</taxon>
        <taxon>Amoebozoa</taxon>
        <taxon>Evosea</taxon>
        <taxon>Variosea</taxon>
        <taxon>Cavosteliida</taxon>
        <taxon>Cavosteliaceae</taxon>
        <taxon>Planoprotostelium</taxon>
    </lineage>
</organism>
<dbReference type="InterPro" id="IPR039920">
    <property type="entry name" value="MMS19"/>
</dbReference>
<dbReference type="GO" id="GO:0006281">
    <property type="term" value="P:DNA repair"/>
    <property type="evidence" value="ECO:0007669"/>
    <property type="project" value="UniProtKB-UniRule"/>
</dbReference>
<reference evidence="8 9" key="1">
    <citation type="journal article" date="2018" name="Genome Biol. Evol.">
        <title>Multiple Roots of Fruiting Body Formation in Amoebozoa.</title>
        <authorList>
            <person name="Hillmann F."/>
            <person name="Forbes G."/>
            <person name="Novohradska S."/>
            <person name="Ferling I."/>
            <person name="Riege K."/>
            <person name="Groth M."/>
            <person name="Westermann M."/>
            <person name="Marz M."/>
            <person name="Spaller T."/>
            <person name="Winckler T."/>
            <person name="Schaap P."/>
            <person name="Glockner G."/>
        </authorList>
    </citation>
    <scope>NUCLEOTIDE SEQUENCE [LARGE SCALE GENOMIC DNA]</scope>
    <source>
        <strain evidence="8 9">Jena</strain>
    </source>
</reference>
<dbReference type="PANTHER" id="PTHR12891">
    <property type="entry name" value="DNA REPAIR/TRANSCRIPTION PROTEIN MET18/MMS19"/>
    <property type="match status" value="1"/>
</dbReference>
<dbReference type="FunCoup" id="A0A2P6NWT8">
    <property type="interactions" value="787"/>
</dbReference>
<feature type="domain" description="MMS19 N-terminal" evidence="7">
    <location>
        <begin position="49"/>
        <end position="306"/>
    </location>
</feature>
<evidence type="ECO:0000256" key="2">
    <source>
        <dbReference type="ARBA" id="ARBA00009340"/>
    </source>
</evidence>
<keyword evidence="4 5" id="KW-0539">Nucleus</keyword>
<comment type="caution">
    <text evidence="8">The sequence shown here is derived from an EMBL/GenBank/DDBJ whole genome shotgun (WGS) entry which is preliminary data.</text>
</comment>
<dbReference type="AlphaFoldDB" id="A0A2P6NWT8"/>
<protein>
    <recommendedName>
        <fullName evidence="5">MMS19 nucleotide excision repair protein</fullName>
    </recommendedName>
</protein>
<dbReference type="InParanoid" id="A0A2P6NWT8"/>
<sequence length="984" mass="109970">MTTTGASRAILKDIDTFVGSSGDEDDKIDALNQILLAVHGKKESFTQLIADLGDYLTNTDDLLRARGTLLLSEVLSRLPELQLNGDSIMYLCKFFTARLSDYPSVPEVLKGVIALMKYHNLSDTVVQELLRNLFNEVNVQSLSQTNRKVAFELLTLSLNRYQTATQELKSDFVFGFIQAMDGEKDPRNLLIVFRLVPIIINLFPDYTRFSEELFEVVSCYFPITFKPKSNDPAAISREDLITSLRNAMTSSPAFASFCLPFLLDKLSSDLKETKLDSLVTLSVAAGAFGNASEPFLEQVWSGLRLEYTGKGVVDGVKNAVDRVVVEFSQNLDGQPLAKWVNLIAGETMQLVKDGADPELDSEFVRILTENVASASKKSCCLVVDVVLPPLVDSNSSEISSGLLVKLLAVCAEQFTGSDENPMKQYTEKVTSLLMDRLSSNDTSAVDGLCSILESSLVSVEEEEKAVRTLSNLLLSSHRGNRDYFLTSLGRLSKRKPKLFNDIVLPSLFDSIQKDETKRGEVYQMLPSLCLHDDVIIRVVPRLMESLRQQFGRSEEDPTLGRTLYSIALTNAKSPTVCNLFVDTVVVDILDLLVERSLKQSDAVKSSFLQPFLSLLKVLLHNVGDEEKAKLVDVLIGKITDESRNFKAFSSSATASQVQLTLFSSLAVIYSSQSSGKMEEQHFLEKLREISVKNNDNIDERVVDVPEDDIRSRANQSIATIINRAEPSVTRNFVEMSVSECWAGGVLQERKRAVRCLGWIVKALLMRGEAQGDEIVDSIIQHLDDDEIQEELITCFQIMMREDEDILSKARGTRTRVLYRQKFFFRVLPLLLSNYNALPDQTKSTRISAIYNVTQELPQSVVASQVKTLIPVMTSSLDGGVPSIMQCTMGMFIEFFRSENTRSHLKENSAELIEKFLRVATADSRMLNRVTALRCLASVADHGDKEEVLKKKQRVVQGLVKLLDDHKRLVRKEAVKTRGVWINVN</sequence>
<accession>A0A2P6NWT8</accession>
<evidence type="ECO:0000256" key="4">
    <source>
        <dbReference type="ARBA" id="ARBA00023242"/>
    </source>
</evidence>
<comment type="similarity">
    <text evidence="2 5">Belongs to the MET18/MMS19 family.</text>
</comment>
<dbReference type="Proteomes" id="UP000241769">
    <property type="component" value="Unassembled WGS sequence"/>
</dbReference>
<evidence type="ECO:0000259" key="6">
    <source>
        <dbReference type="Pfam" id="PF12460"/>
    </source>
</evidence>
<dbReference type="InterPro" id="IPR024687">
    <property type="entry name" value="MMS19_C"/>
</dbReference>
<dbReference type="OrthoDB" id="342900at2759"/>
<dbReference type="GO" id="GO:0051604">
    <property type="term" value="P:protein maturation"/>
    <property type="evidence" value="ECO:0007669"/>
    <property type="project" value="UniProtKB-UniRule"/>
</dbReference>
<keyword evidence="5" id="KW-0234">DNA repair</keyword>
<keyword evidence="9" id="KW-1185">Reference proteome</keyword>
<evidence type="ECO:0000256" key="5">
    <source>
        <dbReference type="RuleBase" id="RU367072"/>
    </source>
</evidence>
<gene>
    <name evidence="8" type="ORF">PROFUN_03337</name>
</gene>
<dbReference type="Pfam" id="PF14500">
    <property type="entry name" value="MMS19_N"/>
    <property type="match status" value="1"/>
</dbReference>
<dbReference type="Pfam" id="PF12460">
    <property type="entry name" value="MMS19_C"/>
    <property type="match status" value="1"/>
</dbReference>
<evidence type="ECO:0000313" key="9">
    <source>
        <dbReference type="Proteomes" id="UP000241769"/>
    </source>
</evidence>
<dbReference type="InterPro" id="IPR029240">
    <property type="entry name" value="MMS19_N"/>
</dbReference>
<evidence type="ECO:0000256" key="3">
    <source>
        <dbReference type="ARBA" id="ARBA00022737"/>
    </source>
</evidence>
<keyword evidence="3" id="KW-0677">Repeat</keyword>
<dbReference type="InterPro" id="IPR011989">
    <property type="entry name" value="ARM-like"/>
</dbReference>
<evidence type="ECO:0000256" key="1">
    <source>
        <dbReference type="ARBA" id="ARBA00004123"/>
    </source>
</evidence>
<dbReference type="GO" id="GO:0016226">
    <property type="term" value="P:iron-sulfur cluster assembly"/>
    <property type="evidence" value="ECO:0007669"/>
    <property type="project" value="UniProtKB-UniRule"/>
</dbReference>
<dbReference type="InterPro" id="IPR016024">
    <property type="entry name" value="ARM-type_fold"/>
</dbReference>
<comment type="subcellular location">
    <subcellularLocation>
        <location evidence="1 5">Nucleus</location>
    </subcellularLocation>
</comment>
<dbReference type="STRING" id="1890364.A0A2P6NWT8"/>
<dbReference type="GO" id="GO:0005634">
    <property type="term" value="C:nucleus"/>
    <property type="evidence" value="ECO:0007669"/>
    <property type="project" value="UniProtKB-SubCell"/>
</dbReference>
<feature type="domain" description="MMS19 C-terminal" evidence="6">
    <location>
        <begin position="524"/>
        <end position="938"/>
    </location>
</feature>
<dbReference type="Gene3D" id="1.25.10.10">
    <property type="entry name" value="Leucine-rich Repeat Variant"/>
    <property type="match status" value="2"/>
</dbReference>
<name>A0A2P6NWT8_9EUKA</name>
<dbReference type="EMBL" id="MDYQ01000011">
    <property type="protein sequence ID" value="PRP88423.1"/>
    <property type="molecule type" value="Genomic_DNA"/>
</dbReference>
<dbReference type="PANTHER" id="PTHR12891:SF0">
    <property type="entry name" value="MMS19 NUCLEOTIDE EXCISION REPAIR PROTEIN HOMOLOG"/>
    <property type="match status" value="1"/>
</dbReference>
<dbReference type="SUPFAM" id="SSF48371">
    <property type="entry name" value="ARM repeat"/>
    <property type="match status" value="1"/>
</dbReference>
<evidence type="ECO:0000259" key="7">
    <source>
        <dbReference type="Pfam" id="PF14500"/>
    </source>
</evidence>
<comment type="function">
    <text evidence="5">Key component of the cytosolic iron-sulfur protein assembly (CIA) complex, a multiprotein complex that mediates the incorporation of iron-sulfur cluster into apoproteins specifically involved in DNA metabolism and genomic integrity. In the CIA complex, MMS19 acts as an adapter between early-acting CIA components and a subset of cellular target iron-sulfur proteins.</text>
</comment>
<proteinExistence type="inferred from homology"/>
<keyword evidence="5" id="KW-0227">DNA damage</keyword>
<dbReference type="GO" id="GO:0097361">
    <property type="term" value="C:cytosolic [4Fe-4S] assembly targeting complex"/>
    <property type="evidence" value="ECO:0007669"/>
    <property type="project" value="UniProtKB-UniRule"/>
</dbReference>
<evidence type="ECO:0000313" key="8">
    <source>
        <dbReference type="EMBL" id="PRP88423.1"/>
    </source>
</evidence>